<name>A0AAD6SRI5_9AGAR</name>
<dbReference type="InterPro" id="IPR036537">
    <property type="entry name" value="Adaptor_Cbl_N_dom_sf"/>
</dbReference>
<sequence length="179" mass="20154">MSRMPRRPNATEVRIKNITACLTPALTLLSEVDNTSGTPFIQPIVKTTEALIAGIKDVKRNKDECFKLVESIHQILCAIVHAHLKSETVGSLPPALAGKSVETLQKIYTFIGIQQDGNKIKQFFRQSEVNGLLKDCYVGLDQAMEVFKIQMGLTKNYLSWSQHILMVHSLMEPRRYPTK</sequence>
<dbReference type="AlphaFoldDB" id="A0AAD6SRI5"/>
<evidence type="ECO:0000313" key="1">
    <source>
        <dbReference type="EMBL" id="KAJ7032414.1"/>
    </source>
</evidence>
<protein>
    <submittedName>
        <fullName evidence="1">Uncharacterized protein</fullName>
    </submittedName>
</protein>
<reference evidence="1" key="1">
    <citation type="submission" date="2023-03" db="EMBL/GenBank/DDBJ databases">
        <title>Massive genome expansion in bonnet fungi (Mycena s.s.) driven by repeated elements and novel gene families across ecological guilds.</title>
        <authorList>
            <consortium name="Lawrence Berkeley National Laboratory"/>
            <person name="Harder C.B."/>
            <person name="Miyauchi S."/>
            <person name="Viragh M."/>
            <person name="Kuo A."/>
            <person name="Thoen E."/>
            <person name="Andreopoulos B."/>
            <person name="Lu D."/>
            <person name="Skrede I."/>
            <person name="Drula E."/>
            <person name="Henrissat B."/>
            <person name="Morin E."/>
            <person name="Kohler A."/>
            <person name="Barry K."/>
            <person name="LaButti K."/>
            <person name="Morin E."/>
            <person name="Salamov A."/>
            <person name="Lipzen A."/>
            <person name="Mereny Z."/>
            <person name="Hegedus B."/>
            <person name="Baldrian P."/>
            <person name="Stursova M."/>
            <person name="Weitz H."/>
            <person name="Taylor A."/>
            <person name="Grigoriev I.V."/>
            <person name="Nagy L.G."/>
            <person name="Martin F."/>
            <person name="Kauserud H."/>
        </authorList>
    </citation>
    <scope>NUCLEOTIDE SEQUENCE</scope>
    <source>
        <strain evidence="1">CBHHK200</strain>
    </source>
</reference>
<dbReference type="EMBL" id="JARJCM010000073">
    <property type="protein sequence ID" value="KAJ7032414.1"/>
    <property type="molecule type" value="Genomic_DNA"/>
</dbReference>
<keyword evidence="2" id="KW-1185">Reference proteome</keyword>
<accession>A0AAD6SRI5</accession>
<comment type="caution">
    <text evidence="1">The sequence shown here is derived from an EMBL/GenBank/DDBJ whole genome shotgun (WGS) entry which is preliminary data.</text>
</comment>
<proteinExistence type="predicted"/>
<dbReference type="InterPro" id="IPR059179">
    <property type="entry name" value="MLKL-like_MCAfunc"/>
</dbReference>
<dbReference type="GO" id="GO:0007166">
    <property type="term" value="P:cell surface receptor signaling pathway"/>
    <property type="evidence" value="ECO:0007669"/>
    <property type="project" value="InterPro"/>
</dbReference>
<evidence type="ECO:0000313" key="2">
    <source>
        <dbReference type="Proteomes" id="UP001218188"/>
    </source>
</evidence>
<gene>
    <name evidence="1" type="ORF">C8F04DRAFT_1107518</name>
</gene>
<dbReference type="Proteomes" id="UP001218188">
    <property type="component" value="Unassembled WGS sequence"/>
</dbReference>
<dbReference type="CDD" id="cd21037">
    <property type="entry name" value="MLKL_NTD"/>
    <property type="match status" value="1"/>
</dbReference>
<organism evidence="1 2">
    <name type="scientific">Mycena alexandri</name>
    <dbReference type="NCBI Taxonomy" id="1745969"/>
    <lineage>
        <taxon>Eukaryota</taxon>
        <taxon>Fungi</taxon>
        <taxon>Dikarya</taxon>
        <taxon>Basidiomycota</taxon>
        <taxon>Agaricomycotina</taxon>
        <taxon>Agaricomycetes</taxon>
        <taxon>Agaricomycetidae</taxon>
        <taxon>Agaricales</taxon>
        <taxon>Marasmiineae</taxon>
        <taxon>Mycenaceae</taxon>
        <taxon>Mycena</taxon>
    </lineage>
</organism>
<dbReference type="Gene3D" id="1.20.930.20">
    <property type="entry name" value="Adaptor protein Cbl, N-terminal domain"/>
    <property type="match status" value="1"/>
</dbReference>